<evidence type="ECO:0000256" key="4">
    <source>
        <dbReference type="ARBA" id="ARBA00022705"/>
    </source>
</evidence>
<feature type="region of interest" description="Disordered" evidence="7">
    <location>
        <begin position="1"/>
        <end position="219"/>
    </location>
</feature>
<dbReference type="InterPro" id="IPR041664">
    <property type="entry name" value="AAA_16"/>
</dbReference>
<dbReference type="Proteomes" id="UP000249829">
    <property type="component" value="Unassembled WGS sequence"/>
</dbReference>
<protein>
    <recommendedName>
        <fullName evidence="3">Origin recognition complex subunit 4</fullName>
    </recommendedName>
</protein>
<dbReference type="GO" id="GO:0005664">
    <property type="term" value="C:nuclear origin of replication recognition complex"/>
    <property type="evidence" value="ECO:0007669"/>
    <property type="project" value="TreeGrafter"/>
</dbReference>
<feature type="compositionally biased region" description="Acidic residues" evidence="7">
    <location>
        <begin position="155"/>
        <end position="171"/>
    </location>
</feature>
<keyword evidence="5" id="KW-0238">DNA-binding</keyword>
<evidence type="ECO:0000256" key="7">
    <source>
        <dbReference type="SAM" id="MobiDB-lite"/>
    </source>
</evidence>
<dbReference type="InterPro" id="IPR016527">
    <property type="entry name" value="ORC4"/>
</dbReference>
<dbReference type="FunFam" id="3.40.50.300:FF:001597">
    <property type="entry name" value="Origin recognition complex subunit Orc4"/>
    <property type="match status" value="1"/>
</dbReference>
<gene>
    <name evidence="9" type="ORF">BO99DRAFT_444446</name>
</gene>
<evidence type="ECO:0000313" key="9">
    <source>
        <dbReference type="EMBL" id="PYI17699.1"/>
    </source>
</evidence>
<dbReference type="InterPro" id="IPR027417">
    <property type="entry name" value="P-loop_NTPase"/>
</dbReference>
<organism evidence="9 10">
    <name type="scientific">Aspergillus violaceofuscus (strain CBS 115571)</name>
    <dbReference type="NCBI Taxonomy" id="1450538"/>
    <lineage>
        <taxon>Eukaryota</taxon>
        <taxon>Fungi</taxon>
        <taxon>Dikarya</taxon>
        <taxon>Ascomycota</taxon>
        <taxon>Pezizomycotina</taxon>
        <taxon>Eurotiomycetes</taxon>
        <taxon>Eurotiomycetidae</taxon>
        <taxon>Eurotiales</taxon>
        <taxon>Aspergillaceae</taxon>
        <taxon>Aspergillus</taxon>
    </lineage>
</organism>
<evidence type="ECO:0000259" key="8">
    <source>
        <dbReference type="SMART" id="SM00382"/>
    </source>
</evidence>
<feature type="domain" description="AAA+ ATPase" evidence="8">
    <location>
        <begin position="311"/>
        <end position="483"/>
    </location>
</feature>
<keyword evidence="4" id="KW-0235">DNA replication</keyword>
<dbReference type="SUPFAM" id="SSF52540">
    <property type="entry name" value="P-loop containing nucleoside triphosphate hydrolases"/>
    <property type="match status" value="1"/>
</dbReference>
<sequence>MKDSRASKRRRVSNVQAVDEDGDVEMRDDTINASAGQSQATPDKNPKAVTEAEEAQLVDEQLRSPVSARSKRRRSSQDVPAVEDDNTHKNNAEEAVATETPSRAGVRSSGRQRKVPKRYGDEIVETPSGKGAAASTPRQNGSTTKSARRAKYVSESEDDGVGDQEEEEVEASPEPQKRRTRSTRVKKPSVRFDTSDEKGASAKDREESRESSHPDDYQDGLEDLVSMQLQEELTNNDLIEVDQTAAKEGSLPAYAEQFQSIVQTGLTEELQFLTQVVLEKLNGKKRVPLKGLETEFDKVNQLVEQTVSIGESNSMLLLGSRGSGKTAILETIIATLRRSHKNDFHVVRLNGFLHTDDRLALREMWRQLGRETNTEDEAGKVSTYADTMATLLALLSHHEELFGPSSDPENATAAKSIVIILDEFDLFVTHPRQTLLYNLFDIAQARKAPIAVLGLTTKVEVTEMLEKRVKSRFSHRYVYVPLPRSLEVFADICFAGLNLEDNEIADLLEDADPAEQAILKSEGWGRLLAAWRTYLQCLWTDEAFSAHLRRIYYQTRSVKEFFTSALVAISELHHSTFSTTTDAGSTSLTIPTATTFTSHPLSCPDPAPLPFAPTITASASPSSLPLSLLLAATRLAALYDPGLESVQQTPSGPLALSFPAAYAEYVRLLTSAKTSASVSGAAVTPGRVWGRDVAREAWEKLVSWGLISPVGGGSGTTDARMFRVEISFDEVVEMAGTGGSLGRWWRDG</sequence>
<reference evidence="9 10" key="1">
    <citation type="submission" date="2018-02" db="EMBL/GenBank/DDBJ databases">
        <title>The genomes of Aspergillus section Nigri reveals drivers in fungal speciation.</title>
        <authorList>
            <consortium name="DOE Joint Genome Institute"/>
            <person name="Vesth T.C."/>
            <person name="Nybo J."/>
            <person name="Theobald S."/>
            <person name="Brandl J."/>
            <person name="Frisvad J.C."/>
            <person name="Nielsen K.F."/>
            <person name="Lyhne E.K."/>
            <person name="Kogle M.E."/>
            <person name="Kuo A."/>
            <person name="Riley R."/>
            <person name="Clum A."/>
            <person name="Nolan M."/>
            <person name="Lipzen A."/>
            <person name="Salamov A."/>
            <person name="Henrissat B."/>
            <person name="Wiebenga A."/>
            <person name="De vries R.P."/>
            <person name="Grigoriev I.V."/>
            <person name="Mortensen U.H."/>
            <person name="Andersen M.R."/>
            <person name="Baker S.E."/>
        </authorList>
    </citation>
    <scope>NUCLEOTIDE SEQUENCE [LARGE SCALE GENOMIC DNA]</scope>
    <source>
        <strain evidence="9 10">CBS 115571</strain>
    </source>
</reference>
<proteinExistence type="inferred from homology"/>
<dbReference type="GO" id="GO:0003688">
    <property type="term" value="F:DNA replication origin binding"/>
    <property type="evidence" value="ECO:0007669"/>
    <property type="project" value="TreeGrafter"/>
</dbReference>
<evidence type="ECO:0000256" key="6">
    <source>
        <dbReference type="ARBA" id="ARBA00023242"/>
    </source>
</evidence>
<keyword evidence="6" id="KW-0539">Nucleus</keyword>
<dbReference type="InterPro" id="IPR032705">
    <property type="entry name" value="ORC4_C"/>
</dbReference>
<dbReference type="PANTHER" id="PTHR12087">
    <property type="entry name" value="ORIGIN RECOGNITION COMPLEX SUBUNIT 4"/>
    <property type="match status" value="1"/>
</dbReference>
<dbReference type="OMA" id="MWRQLGR"/>
<comment type="similarity">
    <text evidence="2">Belongs to the ORC4 family.</text>
</comment>
<dbReference type="AlphaFoldDB" id="A0A2V5H191"/>
<accession>A0A2V5H191</accession>
<name>A0A2V5H191_ASPV1</name>
<dbReference type="PANTHER" id="PTHR12087:SF0">
    <property type="entry name" value="ORIGIN RECOGNITION COMPLEX SUBUNIT 4"/>
    <property type="match status" value="1"/>
</dbReference>
<feature type="compositionally biased region" description="Basic residues" evidence="7">
    <location>
        <begin position="178"/>
        <end position="189"/>
    </location>
</feature>
<dbReference type="Pfam" id="PF13191">
    <property type="entry name" value="AAA_16"/>
    <property type="match status" value="1"/>
</dbReference>
<dbReference type="Pfam" id="PF14629">
    <property type="entry name" value="ORC4_C"/>
    <property type="match status" value="1"/>
</dbReference>
<dbReference type="GO" id="GO:0006270">
    <property type="term" value="P:DNA replication initiation"/>
    <property type="evidence" value="ECO:0007669"/>
    <property type="project" value="TreeGrafter"/>
</dbReference>
<evidence type="ECO:0000256" key="1">
    <source>
        <dbReference type="ARBA" id="ARBA00004123"/>
    </source>
</evidence>
<evidence type="ECO:0000256" key="5">
    <source>
        <dbReference type="ARBA" id="ARBA00023125"/>
    </source>
</evidence>
<evidence type="ECO:0000256" key="2">
    <source>
        <dbReference type="ARBA" id="ARBA00005334"/>
    </source>
</evidence>
<feature type="compositionally biased region" description="Polar residues" evidence="7">
    <location>
        <begin position="136"/>
        <end position="145"/>
    </location>
</feature>
<dbReference type="Gene3D" id="3.40.50.300">
    <property type="entry name" value="P-loop containing nucleotide triphosphate hydrolases"/>
    <property type="match status" value="1"/>
</dbReference>
<dbReference type="STRING" id="1450538.A0A2V5H191"/>
<evidence type="ECO:0000256" key="3">
    <source>
        <dbReference type="ARBA" id="ARBA00019083"/>
    </source>
</evidence>
<feature type="compositionally biased region" description="Basic and acidic residues" evidence="7">
    <location>
        <begin position="193"/>
        <end position="216"/>
    </location>
</feature>
<feature type="compositionally biased region" description="Polar residues" evidence="7">
    <location>
        <begin position="31"/>
        <end position="42"/>
    </location>
</feature>
<dbReference type="InterPro" id="IPR003593">
    <property type="entry name" value="AAA+_ATPase"/>
</dbReference>
<dbReference type="EMBL" id="KZ825153">
    <property type="protein sequence ID" value="PYI17699.1"/>
    <property type="molecule type" value="Genomic_DNA"/>
</dbReference>
<dbReference type="CDD" id="cd00009">
    <property type="entry name" value="AAA"/>
    <property type="match status" value="1"/>
</dbReference>
<comment type="subcellular location">
    <subcellularLocation>
        <location evidence="1">Nucleus</location>
    </subcellularLocation>
</comment>
<evidence type="ECO:0000313" key="10">
    <source>
        <dbReference type="Proteomes" id="UP000249829"/>
    </source>
</evidence>
<keyword evidence="10" id="KW-1185">Reference proteome</keyword>
<dbReference type="SMART" id="SM00382">
    <property type="entry name" value="AAA"/>
    <property type="match status" value="1"/>
</dbReference>